<gene>
    <name evidence="1" type="ORF">METZ01_LOCUS257290</name>
</gene>
<organism evidence="1">
    <name type="scientific">marine metagenome</name>
    <dbReference type="NCBI Taxonomy" id="408172"/>
    <lineage>
        <taxon>unclassified sequences</taxon>
        <taxon>metagenomes</taxon>
        <taxon>ecological metagenomes</taxon>
    </lineage>
</organism>
<accession>A0A382IXS9</accession>
<evidence type="ECO:0000313" key="1">
    <source>
        <dbReference type="EMBL" id="SVC04436.1"/>
    </source>
</evidence>
<dbReference type="EMBL" id="UINC01070353">
    <property type="protein sequence ID" value="SVC04436.1"/>
    <property type="molecule type" value="Genomic_DNA"/>
</dbReference>
<dbReference type="AlphaFoldDB" id="A0A382IXS9"/>
<reference evidence="1" key="1">
    <citation type="submission" date="2018-05" db="EMBL/GenBank/DDBJ databases">
        <authorList>
            <person name="Lanie J.A."/>
            <person name="Ng W.-L."/>
            <person name="Kazmierczak K.M."/>
            <person name="Andrzejewski T.M."/>
            <person name="Davidsen T.M."/>
            <person name="Wayne K.J."/>
            <person name="Tettelin H."/>
            <person name="Glass J.I."/>
            <person name="Rusch D."/>
            <person name="Podicherti R."/>
            <person name="Tsui H.-C.T."/>
            <person name="Winkler M.E."/>
        </authorList>
    </citation>
    <scope>NUCLEOTIDE SEQUENCE</scope>
</reference>
<proteinExistence type="predicted"/>
<protein>
    <submittedName>
        <fullName evidence="1">Uncharacterized protein</fullName>
    </submittedName>
</protein>
<sequence>MALLIRSYLVSEEKNNFDKLDTKIYKLITAK</sequence>
<name>A0A382IXS9_9ZZZZ</name>